<keyword evidence="3" id="KW-1185">Reference proteome</keyword>
<dbReference type="EMBL" id="JBHSHP010000059">
    <property type="protein sequence ID" value="MFC4756322.1"/>
    <property type="molecule type" value="Genomic_DNA"/>
</dbReference>
<dbReference type="InterPro" id="IPR014509">
    <property type="entry name" value="YjdF-like"/>
</dbReference>
<feature type="transmembrane region" description="Helical" evidence="1">
    <location>
        <begin position="90"/>
        <end position="109"/>
    </location>
</feature>
<keyword evidence="1" id="KW-0812">Transmembrane</keyword>
<sequence length="203" mass="21275">MIDNFLRPAGTRGQVVADAVRLLGVLSVVLALAVSGVTDAAIVAFCTPGLMLPRFLGMRPVADSAVCVVLLVAAWSNVLDLYRAVWWWDIPVHVATAGALAVMGYLVLARRDIVPPPASPRFTAIGAVVLTTALGLALGALWEMVEWFGYAAITADIHVTYHDTIGDMAAGASGALLGGLLMARTPQLLVPSIAVTVTGYEPR</sequence>
<evidence type="ECO:0000313" key="3">
    <source>
        <dbReference type="Proteomes" id="UP001595836"/>
    </source>
</evidence>
<dbReference type="Pfam" id="PF09997">
    <property type="entry name" value="DUF2238"/>
    <property type="match status" value="1"/>
</dbReference>
<feature type="transmembrane region" description="Helical" evidence="1">
    <location>
        <begin position="20"/>
        <end position="46"/>
    </location>
</feature>
<gene>
    <name evidence="2" type="ORF">ACFO7U_16230</name>
</gene>
<reference evidence="3" key="1">
    <citation type="journal article" date="2019" name="Int. J. Syst. Evol. Microbiol.">
        <title>The Global Catalogue of Microorganisms (GCM) 10K type strain sequencing project: providing services to taxonomists for standard genome sequencing and annotation.</title>
        <authorList>
            <consortium name="The Broad Institute Genomics Platform"/>
            <consortium name="The Broad Institute Genome Sequencing Center for Infectious Disease"/>
            <person name="Wu L."/>
            <person name="Ma J."/>
        </authorList>
    </citation>
    <scope>NUCLEOTIDE SEQUENCE [LARGE SCALE GENOMIC DNA]</scope>
    <source>
        <strain evidence="3">JCM 11882</strain>
    </source>
</reference>
<evidence type="ECO:0000256" key="1">
    <source>
        <dbReference type="SAM" id="Phobius"/>
    </source>
</evidence>
<evidence type="ECO:0008006" key="4">
    <source>
        <dbReference type="Google" id="ProtNLM"/>
    </source>
</evidence>
<evidence type="ECO:0000313" key="2">
    <source>
        <dbReference type="EMBL" id="MFC4756322.1"/>
    </source>
</evidence>
<dbReference type="Proteomes" id="UP001595836">
    <property type="component" value="Unassembled WGS sequence"/>
</dbReference>
<accession>A0ABV9PU32</accession>
<proteinExistence type="predicted"/>
<keyword evidence="1" id="KW-0472">Membrane</keyword>
<feature type="transmembrane region" description="Helical" evidence="1">
    <location>
        <begin position="121"/>
        <end position="142"/>
    </location>
</feature>
<name>A0ABV9PU32_9ACTN</name>
<comment type="caution">
    <text evidence="2">The sequence shown here is derived from an EMBL/GenBank/DDBJ whole genome shotgun (WGS) entry which is preliminary data.</text>
</comment>
<feature type="transmembrane region" description="Helical" evidence="1">
    <location>
        <begin position="58"/>
        <end position="78"/>
    </location>
</feature>
<organism evidence="2 3">
    <name type="scientific">Dietzia aurantiaca</name>
    <dbReference type="NCBI Taxonomy" id="983873"/>
    <lineage>
        <taxon>Bacteria</taxon>
        <taxon>Bacillati</taxon>
        <taxon>Actinomycetota</taxon>
        <taxon>Actinomycetes</taxon>
        <taxon>Mycobacteriales</taxon>
        <taxon>Dietziaceae</taxon>
        <taxon>Dietzia</taxon>
    </lineage>
</organism>
<protein>
    <recommendedName>
        <fullName evidence="4">DUF2238 domain-containing protein</fullName>
    </recommendedName>
</protein>
<dbReference type="RefSeq" id="WP_344993514.1">
    <property type="nucleotide sequence ID" value="NZ_BAABCD010000021.1"/>
</dbReference>
<keyword evidence="1" id="KW-1133">Transmembrane helix</keyword>